<evidence type="ECO:0000256" key="6">
    <source>
        <dbReference type="ARBA" id="ARBA00023136"/>
    </source>
</evidence>
<sequence length="189" mass="20765">MLDDHVFWSPSLLTSILCPFNTPAGGSKIGLFGTNTRVRRRPGLTLWPRIWNMLGSLYLERHNFETCATNAIDGGVFVVSARTLAIRTSILYHPDFLAGYVHETFLFGLLAPLNPDDDNFDLTVAGGVKTEEATAQTGSASVAMATISKIEPEVKKVIRDKKVRSSSLMGLQTGRVDDAYRYKMESGGH</sequence>
<keyword evidence="6" id="KW-0472">Membrane</keyword>
<evidence type="ECO:0000256" key="5">
    <source>
        <dbReference type="ARBA" id="ARBA00022989"/>
    </source>
</evidence>
<evidence type="ECO:0000313" key="8">
    <source>
        <dbReference type="EMBL" id="KAK3328773.1"/>
    </source>
</evidence>
<gene>
    <name evidence="8" type="ORF">B0H66DRAFT_596389</name>
</gene>
<evidence type="ECO:0000256" key="7">
    <source>
        <dbReference type="ARBA" id="ARBA00023180"/>
    </source>
</evidence>
<dbReference type="GO" id="GO:0016757">
    <property type="term" value="F:glycosyltransferase activity"/>
    <property type="evidence" value="ECO:0007669"/>
    <property type="project" value="UniProtKB-KW"/>
</dbReference>
<evidence type="ECO:0000256" key="3">
    <source>
        <dbReference type="ARBA" id="ARBA00022679"/>
    </source>
</evidence>
<keyword evidence="3" id="KW-0808">Transferase</keyword>
<reference evidence="8" key="1">
    <citation type="journal article" date="2023" name="Mol. Phylogenet. Evol.">
        <title>Genome-scale phylogeny and comparative genomics of the fungal order Sordariales.</title>
        <authorList>
            <person name="Hensen N."/>
            <person name="Bonometti L."/>
            <person name="Westerberg I."/>
            <person name="Brannstrom I.O."/>
            <person name="Guillou S."/>
            <person name="Cros-Aarteil S."/>
            <person name="Calhoun S."/>
            <person name="Haridas S."/>
            <person name="Kuo A."/>
            <person name="Mondo S."/>
            <person name="Pangilinan J."/>
            <person name="Riley R."/>
            <person name="LaButti K."/>
            <person name="Andreopoulos B."/>
            <person name="Lipzen A."/>
            <person name="Chen C."/>
            <person name="Yan M."/>
            <person name="Daum C."/>
            <person name="Ng V."/>
            <person name="Clum A."/>
            <person name="Steindorff A."/>
            <person name="Ohm R.A."/>
            <person name="Martin F."/>
            <person name="Silar P."/>
            <person name="Natvig D.O."/>
            <person name="Lalanne C."/>
            <person name="Gautier V."/>
            <person name="Ament-Velasquez S.L."/>
            <person name="Kruys A."/>
            <person name="Hutchinson M.I."/>
            <person name="Powell A.J."/>
            <person name="Barry K."/>
            <person name="Miller A.N."/>
            <person name="Grigoriev I.V."/>
            <person name="Debuchy R."/>
            <person name="Gladieux P."/>
            <person name="Hiltunen Thoren M."/>
            <person name="Johannesson H."/>
        </authorList>
    </citation>
    <scope>NUCLEOTIDE SEQUENCE</scope>
    <source>
        <strain evidence="8">CBS 118394</strain>
    </source>
</reference>
<dbReference type="EMBL" id="JAUEDM010000001">
    <property type="protein sequence ID" value="KAK3328773.1"/>
    <property type="molecule type" value="Genomic_DNA"/>
</dbReference>
<accession>A0AAE0MEH3</accession>
<reference evidence="8" key="2">
    <citation type="submission" date="2023-06" db="EMBL/GenBank/DDBJ databases">
        <authorList>
            <consortium name="Lawrence Berkeley National Laboratory"/>
            <person name="Haridas S."/>
            <person name="Hensen N."/>
            <person name="Bonometti L."/>
            <person name="Westerberg I."/>
            <person name="Brannstrom I.O."/>
            <person name="Guillou S."/>
            <person name="Cros-Aarteil S."/>
            <person name="Calhoun S."/>
            <person name="Kuo A."/>
            <person name="Mondo S."/>
            <person name="Pangilinan J."/>
            <person name="Riley R."/>
            <person name="Labutti K."/>
            <person name="Andreopoulos B."/>
            <person name="Lipzen A."/>
            <person name="Chen C."/>
            <person name="Yanf M."/>
            <person name="Daum C."/>
            <person name="Ng V."/>
            <person name="Clum A."/>
            <person name="Steindorff A."/>
            <person name="Ohm R."/>
            <person name="Martin F."/>
            <person name="Silar P."/>
            <person name="Natvig D."/>
            <person name="Lalanne C."/>
            <person name="Gautier V."/>
            <person name="Ament-Velasquez S.L."/>
            <person name="Kruys A."/>
            <person name="Hutchinson M.I."/>
            <person name="Powell A.J."/>
            <person name="Barry K."/>
            <person name="Miller A.N."/>
            <person name="Grigoriev I.V."/>
            <person name="Debuchy R."/>
            <person name="Gladieux P."/>
            <person name="Thoren M.H."/>
            <person name="Johannesson H."/>
        </authorList>
    </citation>
    <scope>NUCLEOTIDE SEQUENCE</scope>
    <source>
        <strain evidence="8">CBS 118394</strain>
    </source>
</reference>
<keyword evidence="9" id="KW-1185">Reference proteome</keyword>
<keyword evidence="7" id="KW-0325">Glycoprotein</keyword>
<comment type="caution">
    <text evidence="8">The sequence shown here is derived from an EMBL/GenBank/DDBJ whole genome shotgun (WGS) entry which is preliminary data.</text>
</comment>
<organism evidence="8 9">
    <name type="scientific">Apodospora peruviana</name>
    <dbReference type="NCBI Taxonomy" id="516989"/>
    <lineage>
        <taxon>Eukaryota</taxon>
        <taxon>Fungi</taxon>
        <taxon>Dikarya</taxon>
        <taxon>Ascomycota</taxon>
        <taxon>Pezizomycotina</taxon>
        <taxon>Sordariomycetes</taxon>
        <taxon>Sordariomycetidae</taxon>
        <taxon>Sordariales</taxon>
        <taxon>Lasiosphaeriaceae</taxon>
        <taxon>Apodospora</taxon>
    </lineage>
</organism>
<protein>
    <submittedName>
        <fullName evidence="8">Uncharacterized protein</fullName>
    </submittedName>
</protein>
<name>A0AAE0MEH3_9PEZI</name>
<evidence type="ECO:0000256" key="4">
    <source>
        <dbReference type="ARBA" id="ARBA00022692"/>
    </source>
</evidence>
<dbReference type="Proteomes" id="UP001283341">
    <property type="component" value="Unassembled WGS sequence"/>
</dbReference>
<evidence type="ECO:0000313" key="9">
    <source>
        <dbReference type="Proteomes" id="UP001283341"/>
    </source>
</evidence>
<keyword evidence="5" id="KW-1133">Transmembrane helix</keyword>
<dbReference type="AlphaFoldDB" id="A0AAE0MEH3"/>
<keyword evidence="2" id="KW-0328">Glycosyltransferase</keyword>
<dbReference type="PANTHER" id="PTHR47844">
    <property type="entry name" value="SYNTHASE CPS1, PUTATIVE (AFU_ORTHOLOGUE AFUA_7G02500)-RELATED"/>
    <property type="match status" value="1"/>
</dbReference>
<comment type="subcellular location">
    <subcellularLocation>
        <location evidence="1">Membrane</location>
    </subcellularLocation>
</comment>
<dbReference type="Pfam" id="PF13641">
    <property type="entry name" value="Glyco_tranf_2_3"/>
    <property type="match status" value="1"/>
</dbReference>
<dbReference type="InterPro" id="IPR052427">
    <property type="entry name" value="Glycosyltrans_GT2/GT47"/>
</dbReference>
<proteinExistence type="predicted"/>
<evidence type="ECO:0000256" key="2">
    <source>
        <dbReference type="ARBA" id="ARBA00022676"/>
    </source>
</evidence>
<keyword evidence="4" id="KW-0812">Transmembrane</keyword>
<dbReference type="GO" id="GO:0016020">
    <property type="term" value="C:membrane"/>
    <property type="evidence" value="ECO:0007669"/>
    <property type="project" value="UniProtKB-SubCell"/>
</dbReference>
<evidence type="ECO:0000256" key="1">
    <source>
        <dbReference type="ARBA" id="ARBA00004370"/>
    </source>
</evidence>
<dbReference type="PANTHER" id="PTHR47844:SF1">
    <property type="entry name" value="EXOSTOSIN-LIKE 2"/>
    <property type="match status" value="1"/>
</dbReference>